<feature type="domain" description="2EXR" evidence="1">
    <location>
        <begin position="9"/>
        <end position="93"/>
    </location>
</feature>
<proteinExistence type="predicted"/>
<evidence type="ECO:0000259" key="1">
    <source>
        <dbReference type="Pfam" id="PF20150"/>
    </source>
</evidence>
<name>A0AA39YWE2_9PEZI</name>
<dbReference type="InterPro" id="IPR045518">
    <property type="entry name" value="2EXR"/>
</dbReference>
<dbReference type="EMBL" id="JAULSY010000174">
    <property type="protein sequence ID" value="KAK0659793.1"/>
    <property type="molecule type" value="Genomic_DNA"/>
</dbReference>
<dbReference type="Proteomes" id="UP001174997">
    <property type="component" value="Unassembled WGS sequence"/>
</dbReference>
<sequence length="93" mass="11114">MTTQSGWGKLPTELRLKIYHSSWEPRTVFLGNPQMPEHFNCMVHHPVTLHLNYEARAETLKHYTQIDFFYRLWPGQVVTRFLIRYINPSLDVL</sequence>
<dbReference type="AlphaFoldDB" id="A0AA39YWE2"/>
<organism evidence="2 3">
    <name type="scientific">Cercophora samala</name>
    <dbReference type="NCBI Taxonomy" id="330535"/>
    <lineage>
        <taxon>Eukaryota</taxon>
        <taxon>Fungi</taxon>
        <taxon>Dikarya</taxon>
        <taxon>Ascomycota</taxon>
        <taxon>Pezizomycotina</taxon>
        <taxon>Sordariomycetes</taxon>
        <taxon>Sordariomycetidae</taxon>
        <taxon>Sordariales</taxon>
        <taxon>Lasiosphaeriaceae</taxon>
        <taxon>Cercophora</taxon>
    </lineage>
</organism>
<gene>
    <name evidence="2" type="ORF">QBC41DRAFT_237018</name>
</gene>
<feature type="non-terminal residue" evidence="2">
    <location>
        <position position="93"/>
    </location>
</feature>
<evidence type="ECO:0000313" key="3">
    <source>
        <dbReference type="Proteomes" id="UP001174997"/>
    </source>
</evidence>
<evidence type="ECO:0000313" key="2">
    <source>
        <dbReference type="EMBL" id="KAK0659793.1"/>
    </source>
</evidence>
<reference evidence="2" key="1">
    <citation type="submission" date="2023-06" db="EMBL/GenBank/DDBJ databases">
        <title>Genome-scale phylogeny and comparative genomics of the fungal order Sordariales.</title>
        <authorList>
            <consortium name="Lawrence Berkeley National Laboratory"/>
            <person name="Hensen N."/>
            <person name="Bonometti L."/>
            <person name="Westerberg I."/>
            <person name="Brannstrom I.O."/>
            <person name="Guillou S."/>
            <person name="Cros-Aarteil S."/>
            <person name="Calhoun S."/>
            <person name="Haridas S."/>
            <person name="Kuo A."/>
            <person name="Mondo S."/>
            <person name="Pangilinan J."/>
            <person name="Riley R."/>
            <person name="Labutti K."/>
            <person name="Andreopoulos B."/>
            <person name="Lipzen A."/>
            <person name="Chen C."/>
            <person name="Yanf M."/>
            <person name="Daum C."/>
            <person name="Ng V."/>
            <person name="Clum A."/>
            <person name="Steindorff A."/>
            <person name="Ohm R."/>
            <person name="Martin F."/>
            <person name="Silar P."/>
            <person name="Natvig D."/>
            <person name="Lalanne C."/>
            <person name="Gautier V."/>
            <person name="Ament-Velasquez S.L."/>
            <person name="Kruys A."/>
            <person name="Hutchinson M.I."/>
            <person name="Powell A.J."/>
            <person name="Barry K."/>
            <person name="Miller A.N."/>
            <person name="Grigoriev I.V."/>
            <person name="Debuchy R."/>
            <person name="Gladieux P."/>
            <person name="Thoren M.H."/>
            <person name="Johannesson H."/>
        </authorList>
    </citation>
    <scope>NUCLEOTIDE SEQUENCE</scope>
    <source>
        <strain evidence="2">CBS 307.81</strain>
    </source>
</reference>
<accession>A0AA39YWE2</accession>
<dbReference type="Pfam" id="PF20150">
    <property type="entry name" value="2EXR"/>
    <property type="match status" value="1"/>
</dbReference>
<comment type="caution">
    <text evidence="2">The sequence shown here is derived from an EMBL/GenBank/DDBJ whole genome shotgun (WGS) entry which is preliminary data.</text>
</comment>
<keyword evidence="3" id="KW-1185">Reference proteome</keyword>
<protein>
    <recommendedName>
        <fullName evidence="1">2EXR domain-containing protein</fullName>
    </recommendedName>
</protein>